<evidence type="ECO:0000313" key="3">
    <source>
        <dbReference type="Proteomes" id="UP001168972"/>
    </source>
</evidence>
<reference evidence="2" key="1">
    <citation type="journal article" date="2023" name="bioRxiv">
        <title>Scaffold-level genome assemblies of two parasitoid biocontrol wasps reveal the parthenogenesis mechanism and an associated novel virus.</title>
        <authorList>
            <person name="Inwood S."/>
            <person name="Skelly J."/>
            <person name="Guhlin J."/>
            <person name="Harrop T."/>
            <person name="Goldson S."/>
            <person name="Dearden P."/>
        </authorList>
    </citation>
    <scope>NUCLEOTIDE SEQUENCE</scope>
    <source>
        <strain evidence="2">Lincoln</strain>
        <tissue evidence="2">Whole body</tissue>
    </source>
</reference>
<reference evidence="2" key="2">
    <citation type="submission" date="2023-03" db="EMBL/GenBank/DDBJ databases">
        <authorList>
            <person name="Inwood S.N."/>
            <person name="Skelly J.G."/>
            <person name="Guhlin J."/>
            <person name="Harrop T.W.R."/>
            <person name="Goldson S.G."/>
            <person name="Dearden P.K."/>
        </authorList>
    </citation>
    <scope>NUCLEOTIDE SEQUENCE</scope>
    <source>
        <strain evidence="2">Lincoln</strain>
        <tissue evidence="2">Whole body</tissue>
    </source>
</reference>
<keyword evidence="3" id="KW-1185">Reference proteome</keyword>
<gene>
    <name evidence="2" type="ORF">PV327_009054</name>
</gene>
<dbReference type="EMBL" id="JAQQBR010000005">
    <property type="protein sequence ID" value="KAK0175293.1"/>
    <property type="molecule type" value="Genomic_DNA"/>
</dbReference>
<proteinExistence type="predicted"/>
<sequence length="131" mass="15355">MTKLKLFFVGIIFGIIHISLQTLDNLDDRWKIFCDDPWFENCRNIGVLWKCQKFNQCIETWIHNSADYNKYFQDQLNSTIENVFDANGNLKVEYIPSIEYKVIKIDVSIHSAANPFVTYPNIDNDTVVIED</sequence>
<accession>A0AA39FT97</accession>
<name>A0AA39FT97_MICHY</name>
<evidence type="ECO:0000256" key="1">
    <source>
        <dbReference type="SAM" id="SignalP"/>
    </source>
</evidence>
<dbReference type="AlphaFoldDB" id="A0AA39FT97"/>
<comment type="caution">
    <text evidence="2">The sequence shown here is derived from an EMBL/GenBank/DDBJ whole genome shotgun (WGS) entry which is preliminary data.</text>
</comment>
<keyword evidence="1" id="KW-0732">Signal</keyword>
<dbReference type="Proteomes" id="UP001168972">
    <property type="component" value="Unassembled WGS sequence"/>
</dbReference>
<evidence type="ECO:0000313" key="2">
    <source>
        <dbReference type="EMBL" id="KAK0175293.1"/>
    </source>
</evidence>
<protein>
    <submittedName>
        <fullName evidence="2">Uncharacterized protein</fullName>
    </submittedName>
</protein>
<feature type="chain" id="PRO_5041324832" evidence="1">
    <location>
        <begin position="22"/>
        <end position="131"/>
    </location>
</feature>
<organism evidence="2 3">
    <name type="scientific">Microctonus hyperodae</name>
    <name type="common">Parasitoid wasp</name>
    <dbReference type="NCBI Taxonomy" id="165561"/>
    <lineage>
        <taxon>Eukaryota</taxon>
        <taxon>Metazoa</taxon>
        <taxon>Ecdysozoa</taxon>
        <taxon>Arthropoda</taxon>
        <taxon>Hexapoda</taxon>
        <taxon>Insecta</taxon>
        <taxon>Pterygota</taxon>
        <taxon>Neoptera</taxon>
        <taxon>Endopterygota</taxon>
        <taxon>Hymenoptera</taxon>
        <taxon>Apocrita</taxon>
        <taxon>Ichneumonoidea</taxon>
        <taxon>Braconidae</taxon>
        <taxon>Euphorinae</taxon>
        <taxon>Microctonus</taxon>
    </lineage>
</organism>
<feature type="signal peptide" evidence="1">
    <location>
        <begin position="1"/>
        <end position="21"/>
    </location>
</feature>